<accession>A0ABS0NRF7</accession>
<evidence type="ECO:0000313" key="3">
    <source>
        <dbReference type="Proteomes" id="UP000807371"/>
    </source>
</evidence>
<dbReference type="PANTHER" id="PTHR48228:SF5">
    <property type="entry name" value="ALPHA-METHYLACYL-COA RACEMASE"/>
    <property type="match status" value="1"/>
</dbReference>
<feature type="compositionally biased region" description="Low complexity" evidence="1">
    <location>
        <begin position="343"/>
        <end position="360"/>
    </location>
</feature>
<name>A0ABS0NRF7_9ACTN</name>
<protein>
    <submittedName>
        <fullName evidence="2">CoA transferase</fullName>
    </submittedName>
</protein>
<sequence length="412" mass="43050">MAATGQGPLAGVRVVELAGIGPGPFAAMLLADLGADVVRIDRPGGPGLRMDPDRDITNRNKRSVLLDLKSPAGVAAVLDLVERADVLVEGNRPGVTERLGVGPRECLERNPALVYARMTGWGQDGPLAGTAGHDIGYIAVTGALSMIGTSAEEPPAVPANLLGDYAGGSLYLVVGVLAALHHARATGAGQVVDAAIVDGTAHLTAMIHGMMAAGGWQDRRGANLLDGGAPFYGSYRTADGGYMAVGALERKFYAEFIRLLGIEDQVPAREDFARWDELRAAVAARFATRTRAEWTEVFAGSDACVAPVLSLREAPGHPHLAARATFVEHAGLTQPAPAPRFSATPTAVRRPPARPGAHAAEVAADWGVPTCPPPDRPPPDGTAGPAPRHRHRRARGPPPPPPTPRTETETER</sequence>
<keyword evidence="3" id="KW-1185">Reference proteome</keyword>
<dbReference type="RefSeq" id="WP_197991036.1">
    <property type="nucleotide sequence ID" value="NZ_JACYXC010000001.1"/>
</dbReference>
<comment type="caution">
    <text evidence="2">The sequence shown here is derived from an EMBL/GenBank/DDBJ whole genome shotgun (WGS) entry which is preliminary data.</text>
</comment>
<feature type="compositionally biased region" description="Pro residues" evidence="1">
    <location>
        <begin position="370"/>
        <end position="380"/>
    </location>
</feature>
<dbReference type="PANTHER" id="PTHR48228">
    <property type="entry name" value="SUCCINYL-COA--D-CITRAMALATE COA-TRANSFERASE"/>
    <property type="match status" value="1"/>
</dbReference>
<dbReference type="InterPro" id="IPR050509">
    <property type="entry name" value="CoA-transferase_III"/>
</dbReference>
<reference evidence="2 3" key="1">
    <citation type="submission" date="2020-09" db="EMBL/GenBank/DDBJ databases">
        <title>Biosynthesis of the nuclear factor of activated T cells inhibitor NFAT-133 and its congeners in Streptomyces pactum.</title>
        <authorList>
            <person name="Zhou W."/>
            <person name="Posri P."/>
            <person name="Abugrain M.E."/>
            <person name="Weisberg A.J."/>
            <person name="Chang J.H."/>
            <person name="Mahmud T."/>
        </authorList>
    </citation>
    <scope>NUCLEOTIDE SEQUENCE [LARGE SCALE GENOMIC DNA]</scope>
    <source>
        <strain evidence="2 3">ATCC 27456</strain>
    </source>
</reference>
<dbReference type="Pfam" id="PF02515">
    <property type="entry name" value="CoA_transf_3"/>
    <property type="match status" value="1"/>
</dbReference>
<gene>
    <name evidence="2" type="ORF">IHE55_24670</name>
</gene>
<dbReference type="InterPro" id="IPR003673">
    <property type="entry name" value="CoA-Trfase_fam_III"/>
</dbReference>
<dbReference type="InterPro" id="IPR044855">
    <property type="entry name" value="CoA-Trfase_III_dom3_sf"/>
</dbReference>
<proteinExistence type="predicted"/>
<dbReference type="InterPro" id="IPR023606">
    <property type="entry name" value="CoA-Trfase_III_dom_1_sf"/>
</dbReference>
<dbReference type="Proteomes" id="UP000807371">
    <property type="component" value="Unassembled WGS sequence"/>
</dbReference>
<evidence type="ECO:0000256" key="1">
    <source>
        <dbReference type="SAM" id="MobiDB-lite"/>
    </source>
</evidence>
<evidence type="ECO:0000313" key="2">
    <source>
        <dbReference type="EMBL" id="MBH5337796.1"/>
    </source>
</evidence>
<keyword evidence="2" id="KW-0808">Transferase</keyword>
<dbReference type="Gene3D" id="3.30.60.110">
    <property type="match status" value="1"/>
</dbReference>
<dbReference type="EMBL" id="JACYXC010000001">
    <property type="protein sequence ID" value="MBH5337796.1"/>
    <property type="molecule type" value="Genomic_DNA"/>
</dbReference>
<feature type="region of interest" description="Disordered" evidence="1">
    <location>
        <begin position="335"/>
        <end position="412"/>
    </location>
</feature>
<dbReference type="Gene3D" id="3.40.50.10540">
    <property type="entry name" value="Crotonobetainyl-coa:carnitine coa-transferase, domain 1"/>
    <property type="match status" value="1"/>
</dbReference>
<dbReference type="GO" id="GO:0016740">
    <property type="term" value="F:transferase activity"/>
    <property type="evidence" value="ECO:0007669"/>
    <property type="project" value="UniProtKB-KW"/>
</dbReference>
<dbReference type="SUPFAM" id="SSF89796">
    <property type="entry name" value="CoA-transferase family III (CaiB/BaiF)"/>
    <property type="match status" value="1"/>
</dbReference>
<dbReference type="Gene3D" id="3.30.1540.10">
    <property type="entry name" value="formyl-coa transferase, domain 3"/>
    <property type="match status" value="1"/>
</dbReference>
<organism evidence="2 3">
    <name type="scientific">Streptomyces pactum</name>
    <dbReference type="NCBI Taxonomy" id="68249"/>
    <lineage>
        <taxon>Bacteria</taxon>
        <taxon>Bacillati</taxon>
        <taxon>Actinomycetota</taxon>
        <taxon>Actinomycetes</taxon>
        <taxon>Kitasatosporales</taxon>
        <taxon>Streptomycetaceae</taxon>
        <taxon>Streptomyces</taxon>
    </lineage>
</organism>